<feature type="transmembrane region" description="Helical" evidence="1">
    <location>
        <begin position="82"/>
        <end position="102"/>
    </location>
</feature>
<keyword evidence="4" id="KW-1185">Reference proteome</keyword>
<feature type="transmembrane region" description="Helical" evidence="1">
    <location>
        <begin position="114"/>
        <end position="130"/>
    </location>
</feature>
<keyword evidence="1" id="KW-0472">Membrane</keyword>
<evidence type="ECO:0000259" key="2">
    <source>
        <dbReference type="Pfam" id="PF13968"/>
    </source>
</evidence>
<accession>A0A5J9VXH6</accession>
<dbReference type="Proteomes" id="UP000324897">
    <property type="component" value="Chromosome 4"/>
</dbReference>
<reference evidence="3 4" key="1">
    <citation type="journal article" date="2019" name="Sci. Rep.">
        <title>A high-quality genome of Eragrostis curvula grass provides insights into Poaceae evolution and supports new strategies to enhance forage quality.</title>
        <authorList>
            <person name="Carballo J."/>
            <person name="Santos B.A.C.M."/>
            <person name="Zappacosta D."/>
            <person name="Garbus I."/>
            <person name="Selva J.P."/>
            <person name="Gallo C.A."/>
            <person name="Diaz A."/>
            <person name="Albertini E."/>
            <person name="Caccamo M."/>
            <person name="Echenique V."/>
        </authorList>
    </citation>
    <scope>NUCLEOTIDE SEQUENCE [LARGE SCALE GENOMIC DNA]</scope>
    <source>
        <strain evidence="4">cv. Victoria</strain>
        <tissue evidence="3">Leaf</tissue>
    </source>
</reference>
<dbReference type="Pfam" id="PF04578">
    <property type="entry name" value="DUF594"/>
    <property type="match status" value="1"/>
</dbReference>
<dbReference type="OrthoDB" id="689741at2759"/>
<dbReference type="PANTHER" id="PTHR31325">
    <property type="entry name" value="OS01G0798800 PROTEIN-RELATED"/>
    <property type="match status" value="1"/>
</dbReference>
<comment type="caution">
    <text evidence="3">The sequence shown here is derived from an EMBL/GenBank/DDBJ whole genome shotgun (WGS) entry which is preliminary data.</text>
</comment>
<dbReference type="Pfam" id="PF13968">
    <property type="entry name" value="DUF4220"/>
    <property type="match status" value="1"/>
</dbReference>
<evidence type="ECO:0000313" key="4">
    <source>
        <dbReference type="Proteomes" id="UP000324897"/>
    </source>
</evidence>
<dbReference type="EMBL" id="RWGY01000007">
    <property type="protein sequence ID" value="TVU40325.1"/>
    <property type="molecule type" value="Genomic_DNA"/>
</dbReference>
<feature type="transmembrane region" description="Helical" evidence="1">
    <location>
        <begin position="20"/>
        <end position="41"/>
    </location>
</feature>
<proteinExistence type="predicted"/>
<keyword evidence="1" id="KW-0812">Transmembrane</keyword>
<feature type="transmembrane region" description="Helical" evidence="1">
    <location>
        <begin position="319"/>
        <end position="337"/>
    </location>
</feature>
<dbReference type="InterPro" id="IPR007658">
    <property type="entry name" value="DUF594"/>
</dbReference>
<feature type="non-terminal residue" evidence="3">
    <location>
        <position position="1"/>
    </location>
</feature>
<name>A0A5J9VXH6_9POAL</name>
<dbReference type="AlphaFoldDB" id="A0A5J9VXH6"/>
<feature type="transmembrane region" description="Helical" evidence="1">
    <location>
        <begin position="349"/>
        <end position="372"/>
    </location>
</feature>
<evidence type="ECO:0000313" key="3">
    <source>
        <dbReference type="EMBL" id="TVU40325.1"/>
    </source>
</evidence>
<dbReference type="Gramene" id="TVU40325">
    <property type="protein sequence ID" value="TVU40325"/>
    <property type="gene ID" value="EJB05_13783"/>
</dbReference>
<gene>
    <name evidence="3" type="ORF">EJB05_13783</name>
</gene>
<feature type="domain" description="DUF4220" evidence="2">
    <location>
        <begin position="57"/>
        <end position="447"/>
    </location>
</feature>
<evidence type="ECO:0000256" key="1">
    <source>
        <dbReference type="SAM" id="Phobius"/>
    </source>
</evidence>
<protein>
    <recommendedName>
        <fullName evidence="2">DUF4220 domain-containing protein</fullName>
    </recommendedName>
</protein>
<feature type="transmembrane region" description="Helical" evidence="1">
    <location>
        <begin position="53"/>
        <end position="70"/>
    </location>
</feature>
<keyword evidence="1" id="KW-1133">Transmembrane helix</keyword>
<dbReference type="InterPro" id="IPR025315">
    <property type="entry name" value="DUF4220"/>
</dbReference>
<sequence length="805" mass="92369">MTLSHGVKGWLKSPRATVLRIEILVGVVAVSMVFLATFGSMRRRSMNFFAQKVVLVVYILPFSLVTYTLGSMQSSSIKSSMYPIWATSLYILFGSADSVTAYSLDDNNQLMRHAYETAICIFYVGLITVTTTSNAFNIYSVFAMAFYAFVKFMQRRLAHRMASASCDFNKVVADYMCVEHDRSGPSYNPVSMEGYQYLVDWPCYIYPTLDASTSYAREDKVVDLETLWQCNDRSLSQELKETCLSFSLFHLLRRRYFGFECAESSQPKTRSFIFKGLLARNEDGIIDYIRVFKVIEVELAFMYDFFFTKRAAIYYRPQLSVSWCLISYAFFIAFVVASQEWVFSPRHWLHVATTTTTDVVITIVILACIPLLEMQQMFLYWTSIWGRVYFACCCVRNQAPNIRRGCCMRVKEIFIRICVSMSSKYYGFPQENNYYWQNKLGQYALIESVQYNPNANMTFFLEYLKKQVLMGLSINHQIVDPIFEDLGRRNVNKLGKSIELPVEVKKALVQCLDRTQGTLTNGQSSLESNRAHHLLWACRHPDSGTSSPQKKENQAHFILTWHISTCYCEMATLKYVSPRPGGELKFHFDVATILSKYCAYLVMSAPKLLPGHHYDTKRAFDVVAIDAFNFLHNKQDKYEAMKRIPESRETPESREKIFKKGVRLGKQLEEMEDVSARWKVLADFWAEMLIYVAPSDNVKEHIECLAKGGELVTHLWALLTHAGILDRGQRNVVDIESTDQVDQPSSDQPSTEELSYGSVLRLWRASSYLDKCREGAASATYAINLPARRENCLQCYFEATVAATL</sequence>
<organism evidence="3 4">
    <name type="scientific">Eragrostis curvula</name>
    <name type="common">weeping love grass</name>
    <dbReference type="NCBI Taxonomy" id="38414"/>
    <lineage>
        <taxon>Eukaryota</taxon>
        <taxon>Viridiplantae</taxon>
        <taxon>Streptophyta</taxon>
        <taxon>Embryophyta</taxon>
        <taxon>Tracheophyta</taxon>
        <taxon>Spermatophyta</taxon>
        <taxon>Magnoliopsida</taxon>
        <taxon>Liliopsida</taxon>
        <taxon>Poales</taxon>
        <taxon>Poaceae</taxon>
        <taxon>PACMAD clade</taxon>
        <taxon>Chloridoideae</taxon>
        <taxon>Eragrostideae</taxon>
        <taxon>Eragrostidinae</taxon>
        <taxon>Eragrostis</taxon>
    </lineage>
</organism>